<dbReference type="Proteomes" id="UP001420932">
    <property type="component" value="Unassembled WGS sequence"/>
</dbReference>
<dbReference type="Gene3D" id="1.10.630.10">
    <property type="entry name" value="Cytochrome P450"/>
    <property type="match status" value="1"/>
</dbReference>
<reference evidence="11 12" key="1">
    <citation type="submission" date="2024-01" db="EMBL/GenBank/DDBJ databases">
        <title>Genome assemblies of Stephania.</title>
        <authorList>
            <person name="Yang L."/>
        </authorList>
    </citation>
    <scope>NUCLEOTIDE SEQUENCE [LARGE SCALE GENOMIC DNA]</scope>
    <source>
        <strain evidence="11">YNDBR</strain>
        <tissue evidence="11">Leaf</tissue>
    </source>
</reference>
<comment type="cofactor">
    <cofactor evidence="1">
        <name>heme</name>
        <dbReference type="ChEBI" id="CHEBI:30413"/>
    </cofactor>
</comment>
<dbReference type="GO" id="GO:0005506">
    <property type="term" value="F:iron ion binding"/>
    <property type="evidence" value="ECO:0007669"/>
    <property type="project" value="InterPro"/>
</dbReference>
<dbReference type="InterPro" id="IPR002401">
    <property type="entry name" value="Cyt_P450_E_grp-I"/>
</dbReference>
<keyword evidence="5" id="KW-0479">Metal-binding</keyword>
<evidence type="ECO:0000256" key="1">
    <source>
        <dbReference type="ARBA" id="ARBA00001971"/>
    </source>
</evidence>
<keyword evidence="7" id="KW-0408">Iron</keyword>
<dbReference type="AlphaFoldDB" id="A0AAP0IG25"/>
<dbReference type="PANTHER" id="PTHR47943:SF2">
    <property type="entry name" value="CYTOCHROME P450"/>
    <property type="match status" value="1"/>
</dbReference>
<feature type="region of interest" description="Disordered" evidence="10">
    <location>
        <begin position="1"/>
        <end position="21"/>
    </location>
</feature>
<dbReference type="EMBL" id="JBBNAF010000009">
    <property type="protein sequence ID" value="KAK9114876.1"/>
    <property type="molecule type" value="Genomic_DNA"/>
</dbReference>
<dbReference type="PANTHER" id="PTHR47943">
    <property type="entry name" value="CYTOCHROME P450 93A3-LIKE"/>
    <property type="match status" value="1"/>
</dbReference>
<evidence type="ECO:0000256" key="2">
    <source>
        <dbReference type="ARBA" id="ARBA00004370"/>
    </source>
</evidence>
<proteinExistence type="inferred from homology"/>
<evidence type="ECO:0000256" key="3">
    <source>
        <dbReference type="ARBA" id="ARBA00010617"/>
    </source>
</evidence>
<keyword evidence="12" id="KW-1185">Reference proteome</keyword>
<dbReference type="InterPro" id="IPR036396">
    <property type="entry name" value="Cyt_P450_sf"/>
</dbReference>
<dbReference type="GO" id="GO:0044550">
    <property type="term" value="P:secondary metabolite biosynthetic process"/>
    <property type="evidence" value="ECO:0007669"/>
    <property type="project" value="UniProtKB-ARBA"/>
</dbReference>
<keyword evidence="9" id="KW-0472">Membrane</keyword>
<comment type="caution">
    <text evidence="11">The sequence shown here is derived from an EMBL/GenBank/DDBJ whole genome shotgun (WGS) entry which is preliminary data.</text>
</comment>
<dbReference type="PRINTS" id="PR00463">
    <property type="entry name" value="EP450I"/>
</dbReference>
<protein>
    <recommendedName>
        <fullName evidence="13">Cytochrome P450</fullName>
    </recommendedName>
</protein>
<sequence>MEAATSEHERKHESKHHKSVVNSKKVVVDKTYRMVFGCKDDMFDFKPIISEAFELVRASNFGDYVPFLAPYDIQAANKKFDEFLEKLIEEHMRDAKEQRPQLKAVKDFIDVMLSLMESESMKEVKFGKDNIKAIVLDVLAAAMDTSANVVNWAIPELLRHPKRMKRVQDELREVVGMDRMVEETDLPKLNYLNMVIKETMRLHPVAPLIVPHESVEDSTINGYFKPKKSRVLVNVWTIGRDPNAWSEDAEEFNPDRFINVDIVIFGRDFQLIPFGPVEENAHELGLAI</sequence>
<dbReference type="GO" id="GO:0016705">
    <property type="term" value="F:oxidoreductase activity, acting on paired donors, with incorporation or reduction of molecular oxygen"/>
    <property type="evidence" value="ECO:0007669"/>
    <property type="project" value="InterPro"/>
</dbReference>
<evidence type="ECO:0000256" key="9">
    <source>
        <dbReference type="ARBA" id="ARBA00023136"/>
    </source>
</evidence>
<dbReference type="Pfam" id="PF00067">
    <property type="entry name" value="p450"/>
    <property type="match status" value="1"/>
</dbReference>
<dbReference type="GO" id="GO:0016020">
    <property type="term" value="C:membrane"/>
    <property type="evidence" value="ECO:0007669"/>
    <property type="project" value="UniProtKB-SubCell"/>
</dbReference>
<evidence type="ECO:0008006" key="13">
    <source>
        <dbReference type="Google" id="ProtNLM"/>
    </source>
</evidence>
<dbReference type="GO" id="GO:0020037">
    <property type="term" value="F:heme binding"/>
    <property type="evidence" value="ECO:0007669"/>
    <property type="project" value="InterPro"/>
</dbReference>
<evidence type="ECO:0000256" key="5">
    <source>
        <dbReference type="ARBA" id="ARBA00022723"/>
    </source>
</evidence>
<keyword evidence="8" id="KW-0503">Monooxygenase</keyword>
<keyword evidence="4" id="KW-0349">Heme</keyword>
<dbReference type="InterPro" id="IPR001128">
    <property type="entry name" value="Cyt_P450"/>
</dbReference>
<evidence type="ECO:0000313" key="11">
    <source>
        <dbReference type="EMBL" id="KAK9114876.1"/>
    </source>
</evidence>
<keyword evidence="6" id="KW-0560">Oxidoreductase</keyword>
<dbReference type="GO" id="GO:0004497">
    <property type="term" value="F:monooxygenase activity"/>
    <property type="evidence" value="ECO:0007669"/>
    <property type="project" value="UniProtKB-KW"/>
</dbReference>
<evidence type="ECO:0000256" key="10">
    <source>
        <dbReference type="SAM" id="MobiDB-lite"/>
    </source>
</evidence>
<feature type="compositionally biased region" description="Basic and acidic residues" evidence="10">
    <location>
        <begin position="1"/>
        <end position="12"/>
    </location>
</feature>
<evidence type="ECO:0000256" key="4">
    <source>
        <dbReference type="ARBA" id="ARBA00022617"/>
    </source>
</evidence>
<evidence type="ECO:0000256" key="8">
    <source>
        <dbReference type="ARBA" id="ARBA00023033"/>
    </source>
</evidence>
<dbReference type="SUPFAM" id="SSF48264">
    <property type="entry name" value="Cytochrome P450"/>
    <property type="match status" value="1"/>
</dbReference>
<name>A0AAP0IG25_9MAGN</name>
<evidence type="ECO:0000256" key="7">
    <source>
        <dbReference type="ARBA" id="ARBA00023004"/>
    </source>
</evidence>
<organism evidence="11 12">
    <name type="scientific">Stephania yunnanensis</name>
    <dbReference type="NCBI Taxonomy" id="152371"/>
    <lineage>
        <taxon>Eukaryota</taxon>
        <taxon>Viridiplantae</taxon>
        <taxon>Streptophyta</taxon>
        <taxon>Embryophyta</taxon>
        <taxon>Tracheophyta</taxon>
        <taxon>Spermatophyta</taxon>
        <taxon>Magnoliopsida</taxon>
        <taxon>Ranunculales</taxon>
        <taxon>Menispermaceae</taxon>
        <taxon>Menispermoideae</taxon>
        <taxon>Cissampelideae</taxon>
        <taxon>Stephania</taxon>
    </lineage>
</organism>
<evidence type="ECO:0000256" key="6">
    <source>
        <dbReference type="ARBA" id="ARBA00023002"/>
    </source>
</evidence>
<comment type="similarity">
    <text evidence="3">Belongs to the cytochrome P450 family.</text>
</comment>
<comment type="subcellular location">
    <subcellularLocation>
        <location evidence="2">Membrane</location>
    </subcellularLocation>
</comment>
<evidence type="ECO:0000313" key="12">
    <source>
        <dbReference type="Proteomes" id="UP001420932"/>
    </source>
</evidence>
<gene>
    <name evidence="11" type="ORF">Syun_021673</name>
</gene>
<accession>A0AAP0IG25</accession>